<name>A0A132BTF1_9RHOB</name>
<feature type="transmembrane region" description="Helical" evidence="8">
    <location>
        <begin position="207"/>
        <end position="225"/>
    </location>
</feature>
<evidence type="ECO:0000256" key="2">
    <source>
        <dbReference type="ARBA" id="ARBA00007935"/>
    </source>
</evidence>
<proteinExistence type="inferred from homology"/>
<evidence type="ECO:0000256" key="3">
    <source>
        <dbReference type="ARBA" id="ARBA00022448"/>
    </source>
</evidence>
<comment type="similarity">
    <text evidence="2">Belongs to the binding-protein-dependent transport system permease family. FecCD subfamily.</text>
</comment>
<dbReference type="GO" id="GO:0005886">
    <property type="term" value="C:plasma membrane"/>
    <property type="evidence" value="ECO:0007669"/>
    <property type="project" value="UniProtKB-SubCell"/>
</dbReference>
<reference evidence="9 10" key="1">
    <citation type="submission" date="2015-12" db="EMBL/GenBank/DDBJ databases">
        <title>Genome sequence of the marine Rhodobacteraceae strain O3.65, Candidatus Tritonibacter horizontis.</title>
        <authorList>
            <person name="Poehlein A."/>
            <person name="Giebel H.A."/>
            <person name="Voget S."/>
            <person name="Brinkhoff T."/>
        </authorList>
    </citation>
    <scope>NUCLEOTIDE SEQUENCE [LARGE SCALE GENOMIC DNA]</scope>
    <source>
        <strain evidence="9 10">O3.65</strain>
    </source>
</reference>
<dbReference type="PATRIC" id="fig|1768241.3.peg.3817"/>
<comment type="caution">
    <text evidence="9">The sequence shown here is derived from an EMBL/GenBank/DDBJ whole genome shotgun (WGS) entry which is preliminary data.</text>
</comment>
<keyword evidence="6 8" id="KW-1133">Transmembrane helix</keyword>
<keyword evidence="5 8" id="KW-0812">Transmembrane</keyword>
<comment type="subcellular location">
    <subcellularLocation>
        <location evidence="1">Cell membrane</location>
        <topology evidence="1">Multi-pass membrane protein</topology>
    </subcellularLocation>
</comment>
<dbReference type="InterPro" id="IPR037294">
    <property type="entry name" value="ABC_BtuC-like"/>
</dbReference>
<dbReference type="InterPro" id="IPR000522">
    <property type="entry name" value="ABC_transptr_permease_BtuC"/>
</dbReference>
<feature type="transmembrane region" description="Helical" evidence="8">
    <location>
        <begin position="317"/>
        <end position="336"/>
    </location>
</feature>
<accession>A0A132BTF1</accession>
<dbReference type="AlphaFoldDB" id="A0A132BTF1"/>
<feature type="transmembrane region" description="Helical" evidence="8">
    <location>
        <begin position="49"/>
        <end position="66"/>
    </location>
</feature>
<keyword evidence="7 8" id="KW-0472">Membrane</keyword>
<feature type="transmembrane region" description="Helical" evidence="8">
    <location>
        <begin position="103"/>
        <end position="121"/>
    </location>
</feature>
<dbReference type="EMBL" id="LPUY01000095">
    <property type="protein sequence ID" value="KUP91496.1"/>
    <property type="molecule type" value="Genomic_DNA"/>
</dbReference>
<feature type="transmembrane region" description="Helical" evidence="8">
    <location>
        <begin position="283"/>
        <end position="305"/>
    </location>
</feature>
<feature type="transmembrane region" description="Helical" evidence="8">
    <location>
        <begin position="245"/>
        <end position="276"/>
    </location>
</feature>
<sequence length="344" mass="35368">MMFTIRMGSLSFQASRRNLACGSGLCLLIAAMALLALTLGSYPVGVSELWAALTTKAGAIEGMILLDHRLPRILVAIGAGAALGLSGALFQSMLRNPMASPDVIGFNAGASCGAVLAILLFGSARMVLPWALLGGLVSAALVIALAWDRRPGGGLDPYRLILVGIGASLTLGATSDLLLSMTDEQRAADMAQWLTGSLKARQLSDAALIWGGLLALIPVVAWLQFPLNRLTLPDDMALGFGLPLPLLRLGITCTGVLLAALAVSVAGPLPFVAFVAGPIARRVLGTAAPALFAAALVGALVTLGADTAARFVPLVQLPAGVFTAVIGAPVLMWLLFTQFRKGAL</sequence>
<evidence type="ECO:0000313" key="10">
    <source>
        <dbReference type="Proteomes" id="UP000068382"/>
    </source>
</evidence>
<dbReference type="SUPFAM" id="SSF81345">
    <property type="entry name" value="ABC transporter involved in vitamin B12 uptake, BtuC"/>
    <property type="match status" value="1"/>
</dbReference>
<dbReference type="GO" id="GO:0033214">
    <property type="term" value="P:siderophore-iron import into cell"/>
    <property type="evidence" value="ECO:0007669"/>
    <property type="project" value="TreeGrafter"/>
</dbReference>
<dbReference type="OrthoDB" id="9811975at2"/>
<evidence type="ECO:0000256" key="7">
    <source>
        <dbReference type="ARBA" id="ARBA00023136"/>
    </source>
</evidence>
<keyword evidence="3" id="KW-0813">Transport</keyword>
<dbReference type="Pfam" id="PF01032">
    <property type="entry name" value="FecCD"/>
    <property type="match status" value="1"/>
</dbReference>
<dbReference type="Proteomes" id="UP000068382">
    <property type="component" value="Unassembled WGS sequence"/>
</dbReference>
<organism evidence="9 10">
    <name type="scientific">Tritonibacter horizontis</name>
    <dbReference type="NCBI Taxonomy" id="1768241"/>
    <lineage>
        <taxon>Bacteria</taxon>
        <taxon>Pseudomonadati</taxon>
        <taxon>Pseudomonadota</taxon>
        <taxon>Alphaproteobacteria</taxon>
        <taxon>Rhodobacterales</taxon>
        <taxon>Paracoccaceae</taxon>
        <taxon>Tritonibacter</taxon>
    </lineage>
</organism>
<keyword evidence="4" id="KW-1003">Cell membrane</keyword>
<evidence type="ECO:0000256" key="6">
    <source>
        <dbReference type="ARBA" id="ARBA00022989"/>
    </source>
</evidence>
<protein>
    <submittedName>
        <fullName evidence="9">Putative siderophore transport system permease protein YfhA</fullName>
    </submittedName>
</protein>
<evidence type="ECO:0000256" key="5">
    <source>
        <dbReference type="ARBA" id="ARBA00022692"/>
    </source>
</evidence>
<evidence type="ECO:0000256" key="1">
    <source>
        <dbReference type="ARBA" id="ARBA00004651"/>
    </source>
</evidence>
<feature type="transmembrane region" description="Helical" evidence="8">
    <location>
        <begin position="159"/>
        <end position="179"/>
    </location>
</feature>
<keyword evidence="10" id="KW-1185">Reference proteome</keyword>
<feature type="transmembrane region" description="Helical" evidence="8">
    <location>
        <begin position="73"/>
        <end position="91"/>
    </location>
</feature>
<dbReference type="PANTHER" id="PTHR30472">
    <property type="entry name" value="FERRIC ENTEROBACTIN TRANSPORT SYSTEM PERMEASE PROTEIN"/>
    <property type="match status" value="1"/>
</dbReference>
<evidence type="ECO:0000256" key="8">
    <source>
        <dbReference type="SAM" id="Phobius"/>
    </source>
</evidence>
<feature type="transmembrane region" description="Helical" evidence="8">
    <location>
        <begin position="128"/>
        <end position="147"/>
    </location>
</feature>
<evidence type="ECO:0000313" key="9">
    <source>
        <dbReference type="EMBL" id="KUP91496.1"/>
    </source>
</evidence>
<dbReference type="GO" id="GO:0022857">
    <property type="term" value="F:transmembrane transporter activity"/>
    <property type="evidence" value="ECO:0007669"/>
    <property type="project" value="InterPro"/>
</dbReference>
<dbReference type="Gene3D" id="1.10.3470.10">
    <property type="entry name" value="ABC transporter involved in vitamin B12 uptake, BtuC"/>
    <property type="match status" value="1"/>
</dbReference>
<dbReference type="RefSeq" id="WP_068247082.1">
    <property type="nucleotide sequence ID" value="NZ_LPUY01000095.1"/>
</dbReference>
<dbReference type="CDD" id="cd06550">
    <property type="entry name" value="TM_ABC_iron-siderophores_like"/>
    <property type="match status" value="1"/>
</dbReference>
<dbReference type="PANTHER" id="PTHR30472:SF24">
    <property type="entry name" value="FERRIC ENTEROBACTIN TRANSPORT SYSTEM PERMEASE PROTEIN FEPG"/>
    <property type="match status" value="1"/>
</dbReference>
<gene>
    <name evidence="9" type="primary">yfhA</name>
    <name evidence="9" type="ORF">TRIHO_36590</name>
</gene>
<evidence type="ECO:0000256" key="4">
    <source>
        <dbReference type="ARBA" id="ARBA00022475"/>
    </source>
</evidence>